<dbReference type="Proteomes" id="UP001501083">
    <property type="component" value="Unassembled WGS sequence"/>
</dbReference>
<keyword evidence="3 8" id="KW-0312">Gluconeogenesis</keyword>
<feature type="active site" evidence="8">
    <location>
        <position position="364"/>
    </location>
</feature>
<evidence type="ECO:0000256" key="3">
    <source>
        <dbReference type="ARBA" id="ARBA00022432"/>
    </source>
</evidence>
<sequence length="503" mass="54270">MSTDARLSQLRAQAGRALDTPLQKLIADDPARAQDFVVRVGPIYANFARQRYDRDALTALFAAAESAHVPARLKALFDGEKINVTEDRSVLHTALRSDLSDAPVAKQAHAQALEARVRMRALVDELAASDVTDIVSVGIGGSDLGPRLAVDALSGPAPGRFRVHFLSNVDGHAAQRVLAGLDPKRTAAVLISKTFGTQETLLNGTILRDWLGGNERLYAVSANVQRAADTFGIPPERILPMWDWVGGRYSLWSAVGFPIALAIGMDAFESMLDGAAQMDAHVLRTPLPRNLAAWHAMTAVWNRNLLGCATQAVLPYDERLKLLSNYLQQLVMESLGKSVRIDGSPVEVETVPVWWGGAGTDTQHSFFQALHQGTSIVPADFIGVVRADAPYPDNHRALQANLLAQTEAFANGQASEDSHRAYAGGRPTTTILLDALTPESFGALLALYEHSVFLQSVIWGVNAFDQFGVELGKQVASRLLPALAGEAQADDPVTRALLEQLRG</sequence>
<accession>A0ABP9LE36</accession>
<dbReference type="InterPro" id="IPR001672">
    <property type="entry name" value="G6P_Isomerase"/>
</dbReference>
<dbReference type="InterPro" id="IPR035476">
    <property type="entry name" value="SIS_PGI_1"/>
</dbReference>
<evidence type="ECO:0000256" key="1">
    <source>
        <dbReference type="ARBA" id="ARBA00004926"/>
    </source>
</evidence>
<dbReference type="PANTHER" id="PTHR11469">
    <property type="entry name" value="GLUCOSE-6-PHOSPHATE ISOMERASE"/>
    <property type="match status" value="1"/>
</dbReference>
<evidence type="ECO:0000256" key="8">
    <source>
        <dbReference type="HAMAP-Rule" id="MF_00473"/>
    </source>
</evidence>
<evidence type="ECO:0000256" key="5">
    <source>
        <dbReference type="ARBA" id="ARBA00023152"/>
    </source>
</evidence>
<dbReference type="EMBL" id="BAABKY010000002">
    <property type="protein sequence ID" value="GAA5075954.1"/>
    <property type="molecule type" value="Genomic_DNA"/>
</dbReference>
<keyword evidence="6 8" id="KW-0413">Isomerase</keyword>
<evidence type="ECO:0000313" key="11">
    <source>
        <dbReference type="Proteomes" id="UP001501083"/>
    </source>
</evidence>
<dbReference type="EC" id="5.3.1.9" evidence="8"/>
<dbReference type="SUPFAM" id="SSF53697">
    <property type="entry name" value="SIS domain"/>
    <property type="match status" value="1"/>
</dbReference>
<reference evidence="11" key="1">
    <citation type="journal article" date="2019" name="Int. J. Syst. Evol. Microbiol.">
        <title>The Global Catalogue of Microorganisms (GCM) 10K type strain sequencing project: providing services to taxonomists for standard genome sequencing and annotation.</title>
        <authorList>
            <consortium name="The Broad Institute Genomics Platform"/>
            <consortium name="The Broad Institute Genome Sequencing Center for Infectious Disease"/>
            <person name="Wu L."/>
            <person name="Ma J."/>
        </authorList>
    </citation>
    <scope>NUCLEOTIDE SEQUENCE [LARGE SCALE GENOMIC DNA]</scope>
    <source>
        <strain evidence="11">JCM 19212</strain>
    </source>
</reference>
<evidence type="ECO:0000256" key="6">
    <source>
        <dbReference type="ARBA" id="ARBA00023235"/>
    </source>
</evidence>
<dbReference type="PROSITE" id="PS00765">
    <property type="entry name" value="P_GLUCOSE_ISOMERASE_1"/>
    <property type="match status" value="1"/>
</dbReference>
<organism evidence="10 11">
    <name type="scientific">Lysobacter panacisoli</name>
    <dbReference type="NCBI Taxonomy" id="1255263"/>
    <lineage>
        <taxon>Bacteria</taxon>
        <taxon>Pseudomonadati</taxon>
        <taxon>Pseudomonadota</taxon>
        <taxon>Gammaproteobacteria</taxon>
        <taxon>Lysobacterales</taxon>
        <taxon>Lysobacteraceae</taxon>
        <taxon>Lysobacter</taxon>
    </lineage>
</organism>
<dbReference type="Pfam" id="PF00342">
    <property type="entry name" value="PGI"/>
    <property type="match status" value="1"/>
</dbReference>
<dbReference type="HAMAP" id="MF_00473">
    <property type="entry name" value="G6P_isomerase"/>
    <property type="match status" value="1"/>
</dbReference>
<dbReference type="CDD" id="cd05015">
    <property type="entry name" value="SIS_PGI_1"/>
    <property type="match status" value="1"/>
</dbReference>
<dbReference type="InterPro" id="IPR023096">
    <property type="entry name" value="G6P_Isomerase_C"/>
</dbReference>
<dbReference type="CDD" id="cd05016">
    <property type="entry name" value="SIS_PGI_2"/>
    <property type="match status" value="1"/>
</dbReference>
<name>A0ABP9LE36_9GAMM</name>
<dbReference type="InterPro" id="IPR018189">
    <property type="entry name" value="Phosphoglucose_isomerase_CS"/>
</dbReference>
<comment type="catalytic activity">
    <reaction evidence="7 8 9">
        <text>alpha-D-glucose 6-phosphate = beta-D-fructose 6-phosphate</text>
        <dbReference type="Rhea" id="RHEA:11816"/>
        <dbReference type="ChEBI" id="CHEBI:57634"/>
        <dbReference type="ChEBI" id="CHEBI:58225"/>
        <dbReference type="EC" id="5.3.1.9"/>
    </reaction>
</comment>
<keyword evidence="4 8" id="KW-0963">Cytoplasm</keyword>
<keyword evidence="5 8" id="KW-0324">Glycolysis</keyword>
<protein>
    <recommendedName>
        <fullName evidence="8">Glucose-6-phosphate isomerase</fullName>
        <shortName evidence="8">GPI</shortName>
        <ecNumber evidence="8">5.3.1.9</ecNumber>
    </recommendedName>
    <alternativeName>
        <fullName evidence="8">Phosphoglucose isomerase</fullName>
        <shortName evidence="8">PGI</shortName>
    </alternativeName>
    <alternativeName>
        <fullName evidence="8">Phosphohexose isomerase</fullName>
        <shortName evidence="8">PHI</shortName>
    </alternativeName>
</protein>
<feature type="active site" evidence="8">
    <location>
        <position position="473"/>
    </location>
</feature>
<comment type="caution">
    <text evidence="10">The sequence shown here is derived from an EMBL/GenBank/DDBJ whole genome shotgun (WGS) entry which is preliminary data.</text>
</comment>
<dbReference type="InterPro" id="IPR035482">
    <property type="entry name" value="SIS_PGI_2"/>
</dbReference>
<dbReference type="Gene3D" id="1.10.1390.10">
    <property type="match status" value="1"/>
</dbReference>
<dbReference type="PROSITE" id="PS00174">
    <property type="entry name" value="P_GLUCOSE_ISOMERASE_2"/>
    <property type="match status" value="1"/>
</dbReference>
<dbReference type="Gene3D" id="3.40.50.10490">
    <property type="entry name" value="Glucose-6-phosphate isomerase like protein, domain 1"/>
    <property type="match status" value="2"/>
</dbReference>
<dbReference type="InterPro" id="IPR046348">
    <property type="entry name" value="SIS_dom_sf"/>
</dbReference>
<dbReference type="PROSITE" id="PS51463">
    <property type="entry name" value="P_GLUCOSE_ISOMERASE_3"/>
    <property type="match status" value="1"/>
</dbReference>
<gene>
    <name evidence="8 10" type="primary">pgi</name>
    <name evidence="10" type="ORF">GCM10025759_20100</name>
</gene>
<dbReference type="GO" id="GO:0016853">
    <property type="term" value="F:isomerase activity"/>
    <property type="evidence" value="ECO:0007669"/>
    <property type="project" value="UniProtKB-KW"/>
</dbReference>
<dbReference type="PRINTS" id="PR00662">
    <property type="entry name" value="G6PISOMERASE"/>
</dbReference>
<comment type="subcellular location">
    <subcellularLocation>
        <location evidence="8">Cytoplasm</location>
    </subcellularLocation>
</comment>
<proteinExistence type="inferred from homology"/>
<evidence type="ECO:0000256" key="4">
    <source>
        <dbReference type="ARBA" id="ARBA00022490"/>
    </source>
</evidence>
<evidence type="ECO:0000256" key="2">
    <source>
        <dbReference type="ARBA" id="ARBA00006604"/>
    </source>
</evidence>
<comment type="pathway">
    <text evidence="1 8 9">Carbohydrate degradation; glycolysis; D-glyceraldehyde 3-phosphate and glycerone phosphate from D-glucose: step 2/4.</text>
</comment>
<comment type="pathway">
    <text evidence="8">Carbohydrate biosynthesis; gluconeogenesis.</text>
</comment>
<feature type="active site" description="Proton donor" evidence="8">
    <location>
        <position position="333"/>
    </location>
</feature>
<dbReference type="RefSeq" id="WP_158985575.1">
    <property type="nucleotide sequence ID" value="NZ_BAABKY010000002.1"/>
</dbReference>
<keyword evidence="11" id="KW-1185">Reference proteome</keyword>
<dbReference type="PANTHER" id="PTHR11469:SF1">
    <property type="entry name" value="GLUCOSE-6-PHOSPHATE ISOMERASE"/>
    <property type="match status" value="1"/>
</dbReference>
<comment type="function">
    <text evidence="8">Catalyzes the reversible isomerization of glucose-6-phosphate to fructose-6-phosphate.</text>
</comment>
<evidence type="ECO:0000313" key="10">
    <source>
        <dbReference type="EMBL" id="GAA5075954.1"/>
    </source>
</evidence>
<dbReference type="NCBIfam" id="NF001211">
    <property type="entry name" value="PRK00179.1"/>
    <property type="match status" value="1"/>
</dbReference>
<evidence type="ECO:0000256" key="9">
    <source>
        <dbReference type="RuleBase" id="RU000612"/>
    </source>
</evidence>
<comment type="similarity">
    <text evidence="2 8 9">Belongs to the GPI family.</text>
</comment>
<evidence type="ECO:0000256" key="7">
    <source>
        <dbReference type="ARBA" id="ARBA00029321"/>
    </source>
</evidence>